<sequence>MAPKRPDVRVDDEPEKRASSPAVTKAAGNGGTTTPAGVVPATGSDETLAEPSGDCEQNGPLVARLRSLAGR</sequence>
<protein>
    <submittedName>
        <fullName evidence="2">Uncharacterized protein</fullName>
    </submittedName>
</protein>
<feature type="compositionally biased region" description="Low complexity" evidence="1">
    <location>
        <begin position="22"/>
        <end position="43"/>
    </location>
</feature>
<dbReference type="GeneID" id="14210300"/>
<feature type="compositionally biased region" description="Basic and acidic residues" evidence="1">
    <location>
        <begin position="1"/>
        <end position="18"/>
    </location>
</feature>
<dbReference type="EMBL" id="FORO01000027">
    <property type="protein sequence ID" value="SFJ40348.1"/>
    <property type="molecule type" value="Genomic_DNA"/>
</dbReference>
<reference evidence="2 3" key="1">
    <citation type="submission" date="2016-10" db="EMBL/GenBank/DDBJ databases">
        <authorList>
            <person name="de Groot N.N."/>
        </authorList>
    </citation>
    <scope>NUCLEOTIDE SEQUENCE [LARGE SCALE GENOMIC DNA]</scope>
    <source>
        <strain evidence="2 3">SP2</strain>
    </source>
</reference>
<evidence type="ECO:0000256" key="1">
    <source>
        <dbReference type="SAM" id="MobiDB-lite"/>
    </source>
</evidence>
<gene>
    <name evidence="2" type="ORF">SAMN05443661_1277</name>
</gene>
<dbReference type="RefSeq" id="WP_005577052.1">
    <property type="nucleotide sequence ID" value="NZ_FORO01000027.1"/>
</dbReference>
<dbReference type="AlphaFoldDB" id="A0A1I3R1X6"/>
<organism evidence="2 3">
    <name type="scientific">Natronobacterium gregoryi</name>
    <dbReference type="NCBI Taxonomy" id="44930"/>
    <lineage>
        <taxon>Archaea</taxon>
        <taxon>Methanobacteriati</taxon>
        <taxon>Methanobacteriota</taxon>
        <taxon>Stenosarchaea group</taxon>
        <taxon>Halobacteria</taxon>
        <taxon>Halobacteriales</taxon>
        <taxon>Natrialbaceae</taxon>
        <taxon>Natronobacterium</taxon>
    </lineage>
</organism>
<dbReference type="Proteomes" id="UP000182829">
    <property type="component" value="Unassembled WGS sequence"/>
</dbReference>
<feature type="region of interest" description="Disordered" evidence="1">
    <location>
        <begin position="1"/>
        <end position="60"/>
    </location>
</feature>
<proteinExistence type="predicted"/>
<evidence type="ECO:0000313" key="2">
    <source>
        <dbReference type="EMBL" id="SFJ40348.1"/>
    </source>
</evidence>
<accession>A0A1I3R1X6</accession>
<name>A0A1I3R1X6_9EURY</name>
<evidence type="ECO:0000313" key="3">
    <source>
        <dbReference type="Proteomes" id="UP000182829"/>
    </source>
</evidence>